<comment type="caution">
    <text evidence="1">The sequence shown here is derived from an EMBL/GenBank/DDBJ whole genome shotgun (WGS) entry which is preliminary data.</text>
</comment>
<name>A0ABQ4CBJ9_9ACTN</name>
<dbReference type="RefSeq" id="WP_203706954.1">
    <property type="nucleotide sequence ID" value="NZ_BAAALU010000003.1"/>
</dbReference>
<organism evidence="1 2">
    <name type="scientific">Asanoa iriomotensis</name>
    <dbReference type="NCBI Taxonomy" id="234613"/>
    <lineage>
        <taxon>Bacteria</taxon>
        <taxon>Bacillati</taxon>
        <taxon>Actinomycetota</taxon>
        <taxon>Actinomycetes</taxon>
        <taxon>Micromonosporales</taxon>
        <taxon>Micromonosporaceae</taxon>
        <taxon>Asanoa</taxon>
    </lineage>
</organism>
<dbReference type="Proteomes" id="UP000624325">
    <property type="component" value="Unassembled WGS sequence"/>
</dbReference>
<accession>A0ABQ4CBJ9</accession>
<sequence>MADGDLDEPSPTGRARAVPWQAIRALVAALVRAVPGLDEDRSTAARLAREAGIDQLHGESLAWGVLAVLEAMGAIEPPREEDGEHSFRTGTETGALFLASMAEHIDAGLPMLKSWRDRSITEPPLTGTMATRAAQFLWLAENERHEALDEAPAIRRVPISLIIAKAQLGRKHVRYLMHFDAEEREYRPLGGQRLRIDNSMKAAAIRELEAHLPAFRFDPDTDKLFKLERTVVTAVPADRGVVTAHEIHFWEFQSTRTRLSLSPSVRWATGEQLLKTGALEHGYTPVVQGLRYLAGRIPGGLDGLRVGVRLSR</sequence>
<dbReference type="EMBL" id="BONC01000061">
    <property type="protein sequence ID" value="GIF60133.1"/>
    <property type="molecule type" value="Genomic_DNA"/>
</dbReference>
<proteinExistence type="predicted"/>
<protein>
    <submittedName>
        <fullName evidence="1">Uncharacterized protein</fullName>
    </submittedName>
</protein>
<reference evidence="1 2" key="1">
    <citation type="submission" date="2021-01" db="EMBL/GenBank/DDBJ databases">
        <title>Whole genome shotgun sequence of Asanoa iriomotensis NBRC 100142.</title>
        <authorList>
            <person name="Komaki H."/>
            <person name="Tamura T."/>
        </authorList>
    </citation>
    <scope>NUCLEOTIDE SEQUENCE [LARGE SCALE GENOMIC DNA]</scope>
    <source>
        <strain evidence="1 2">NBRC 100142</strain>
    </source>
</reference>
<gene>
    <name evidence="1" type="ORF">Air01nite_62280</name>
</gene>
<keyword evidence="2" id="KW-1185">Reference proteome</keyword>
<evidence type="ECO:0000313" key="1">
    <source>
        <dbReference type="EMBL" id="GIF60133.1"/>
    </source>
</evidence>
<evidence type="ECO:0000313" key="2">
    <source>
        <dbReference type="Proteomes" id="UP000624325"/>
    </source>
</evidence>